<keyword evidence="2 5" id="KW-0238">DNA-binding</keyword>
<dbReference type="Pfam" id="PF01047">
    <property type="entry name" value="MarR"/>
    <property type="match status" value="1"/>
</dbReference>
<keyword evidence="3" id="KW-0804">Transcription</keyword>
<evidence type="ECO:0000313" key="5">
    <source>
        <dbReference type="EMBL" id="MDR6903831.1"/>
    </source>
</evidence>
<feature type="domain" description="HTH marR-type" evidence="4">
    <location>
        <begin position="9"/>
        <end position="144"/>
    </location>
</feature>
<sequence length="145" mass="15762">MMPDPDPSSDALAADLTMAVGRLLRRLRAEANPSELNLSQMGALARLEQGGPMTTADLARAELMKPQSMGAILASLEQEGLIERQPHPTDRRQVYFALTEAGAAVRTRHRAAKRDWLARALAELDPDARRTLAAAIPIIQQVGET</sequence>
<reference evidence="5 6" key="1">
    <citation type="submission" date="2023-07" db="EMBL/GenBank/DDBJ databases">
        <title>Sorghum-associated microbial communities from plants grown in Nebraska, USA.</title>
        <authorList>
            <person name="Schachtman D."/>
        </authorList>
    </citation>
    <scope>NUCLEOTIDE SEQUENCE [LARGE SCALE GENOMIC DNA]</scope>
    <source>
        <strain evidence="5 6">3199</strain>
    </source>
</reference>
<dbReference type="InterPro" id="IPR052526">
    <property type="entry name" value="HTH-type_Bedaq_tolerance"/>
</dbReference>
<name>A0ABU1SXX2_9HYPH</name>
<dbReference type="EMBL" id="JAVDUP010000010">
    <property type="protein sequence ID" value="MDR6903831.1"/>
    <property type="molecule type" value="Genomic_DNA"/>
</dbReference>
<dbReference type="PROSITE" id="PS01117">
    <property type="entry name" value="HTH_MARR_1"/>
    <property type="match status" value="1"/>
</dbReference>
<dbReference type="InterPro" id="IPR000835">
    <property type="entry name" value="HTH_MarR-typ"/>
</dbReference>
<dbReference type="Proteomes" id="UP001250791">
    <property type="component" value="Unassembled WGS sequence"/>
</dbReference>
<evidence type="ECO:0000313" key="6">
    <source>
        <dbReference type="Proteomes" id="UP001250791"/>
    </source>
</evidence>
<dbReference type="RefSeq" id="WP_310235393.1">
    <property type="nucleotide sequence ID" value="NZ_JAVDUP010000010.1"/>
</dbReference>
<dbReference type="SUPFAM" id="SSF46785">
    <property type="entry name" value="Winged helix' DNA-binding domain"/>
    <property type="match status" value="1"/>
</dbReference>
<dbReference type="Gene3D" id="1.10.10.10">
    <property type="entry name" value="Winged helix-like DNA-binding domain superfamily/Winged helix DNA-binding domain"/>
    <property type="match status" value="1"/>
</dbReference>
<dbReference type="PANTHER" id="PTHR39515:SF2">
    <property type="entry name" value="HTH-TYPE TRANSCRIPTIONAL REGULATOR RV0880"/>
    <property type="match status" value="1"/>
</dbReference>
<proteinExistence type="predicted"/>
<dbReference type="SMART" id="SM00347">
    <property type="entry name" value="HTH_MARR"/>
    <property type="match status" value="1"/>
</dbReference>
<evidence type="ECO:0000259" key="4">
    <source>
        <dbReference type="PROSITE" id="PS50995"/>
    </source>
</evidence>
<dbReference type="InterPro" id="IPR023187">
    <property type="entry name" value="Tscrpt_reg_MarR-type_CS"/>
</dbReference>
<protein>
    <submittedName>
        <fullName evidence="5">DNA-binding MarR family transcriptional regulator</fullName>
    </submittedName>
</protein>
<keyword evidence="1" id="KW-0805">Transcription regulation</keyword>
<gene>
    <name evidence="5" type="ORF">J2W52_005464</name>
</gene>
<dbReference type="PANTHER" id="PTHR39515">
    <property type="entry name" value="CONSERVED PROTEIN"/>
    <property type="match status" value="1"/>
</dbReference>
<accession>A0ABU1SXX2</accession>
<keyword evidence="6" id="KW-1185">Reference proteome</keyword>
<evidence type="ECO:0000256" key="3">
    <source>
        <dbReference type="ARBA" id="ARBA00023163"/>
    </source>
</evidence>
<dbReference type="PROSITE" id="PS50995">
    <property type="entry name" value="HTH_MARR_2"/>
    <property type="match status" value="1"/>
</dbReference>
<dbReference type="InterPro" id="IPR036390">
    <property type="entry name" value="WH_DNA-bd_sf"/>
</dbReference>
<evidence type="ECO:0000256" key="1">
    <source>
        <dbReference type="ARBA" id="ARBA00023015"/>
    </source>
</evidence>
<dbReference type="InterPro" id="IPR036388">
    <property type="entry name" value="WH-like_DNA-bd_sf"/>
</dbReference>
<evidence type="ECO:0000256" key="2">
    <source>
        <dbReference type="ARBA" id="ARBA00023125"/>
    </source>
</evidence>
<dbReference type="GO" id="GO:0003677">
    <property type="term" value="F:DNA binding"/>
    <property type="evidence" value="ECO:0007669"/>
    <property type="project" value="UniProtKB-KW"/>
</dbReference>
<comment type="caution">
    <text evidence="5">The sequence shown here is derived from an EMBL/GenBank/DDBJ whole genome shotgun (WGS) entry which is preliminary data.</text>
</comment>
<organism evidence="5 6">
    <name type="scientific">Rhizobium miluonense</name>
    <dbReference type="NCBI Taxonomy" id="411945"/>
    <lineage>
        <taxon>Bacteria</taxon>
        <taxon>Pseudomonadati</taxon>
        <taxon>Pseudomonadota</taxon>
        <taxon>Alphaproteobacteria</taxon>
        <taxon>Hyphomicrobiales</taxon>
        <taxon>Rhizobiaceae</taxon>
        <taxon>Rhizobium/Agrobacterium group</taxon>
        <taxon>Rhizobium</taxon>
    </lineage>
</organism>